<keyword evidence="3" id="KW-1185">Reference proteome</keyword>
<name>A0ABR0MFQ4_GOSAR</name>
<feature type="compositionally biased region" description="Acidic residues" evidence="1">
    <location>
        <begin position="114"/>
        <end position="124"/>
    </location>
</feature>
<evidence type="ECO:0000313" key="3">
    <source>
        <dbReference type="Proteomes" id="UP001358586"/>
    </source>
</evidence>
<gene>
    <name evidence="2" type="ORF">PVK06_047625</name>
</gene>
<evidence type="ECO:0000256" key="1">
    <source>
        <dbReference type="SAM" id="MobiDB-lite"/>
    </source>
</evidence>
<protein>
    <submittedName>
        <fullName evidence="2">Uncharacterized protein</fullName>
    </submittedName>
</protein>
<dbReference type="EMBL" id="JARKNE010000013">
    <property type="protein sequence ID" value="KAK5771422.1"/>
    <property type="molecule type" value="Genomic_DNA"/>
</dbReference>
<comment type="caution">
    <text evidence="2">The sequence shown here is derived from an EMBL/GenBank/DDBJ whole genome shotgun (WGS) entry which is preliminary data.</text>
</comment>
<dbReference type="Proteomes" id="UP001358586">
    <property type="component" value="Chromosome 13"/>
</dbReference>
<accession>A0ABR0MFQ4</accession>
<evidence type="ECO:0000313" key="2">
    <source>
        <dbReference type="EMBL" id="KAK5771422.1"/>
    </source>
</evidence>
<reference evidence="2 3" key="1">
    <citation type="submission" date="2023-03" db="EMBL/GenBank/DDBJ databases">
        <title>WGS of Gossypium arboreum.</title>
        <authorList>
            <person name="Yu D."/>
        </authorList>
    </citation>
    <scope>NUCLEOTIDE SEQUENCE [LARGE SCALE GENOMIC DNA]</scope>
    <source>
        <tissue evidence="2">Leaf</tissue>
    </source>
</reference>
<proteinExistence type="predicted"/>
<sequence>MFSSSIEYLTPARHSVSGWDMHLSGSMFDAGNTYWGMTSTSSGWQSTFDWRHCETTIRRDDVLPTMSTSEGTFYVVHDDGSDNEFDADPPREAGPDGAEVALFSEPEPIPTIPEDVEGGLDDDEEDSRFRVRVFMF</sequence>
<organism evidence="2 3">
    <name type="scientific">Gossypium arboreum</name>
    <name type="common">Tree cotton</name>
    <name type="synonym">Gossypium nanking</name>
    <dbReference type="NCBI Taxonomy" id="29729"/>
    <lineage>
        <taxon>Eukaryota</taxon>
        <taxon>Viridiplantae</taxon>
        <taxon>Streptophyta</taxon>
        <taxon>Embryophyta</taxon>
        <taxon>Tracheophyta</taxon>
        <taxon>Spermatophyta</taxon>
        <taxon>Magnoliopsida</taxon>
        <taxon>eudicotyledons</taxon>
        <taxon>Gunneridae</taxon>
        <taxon>Pentapetalae</taxon>
        <taxon>rosids</taxon>
        <taxon>malvids</taxon>
        <taxon>Malvales</taxon>
        <taxon>Malvaceae</taxon>
        <taxon>Malvoideae</taxon>
        <taxon>Gossypium</taxon>
    </lineage>
</organism>
<feature type="region of interest" description="Disordered" evidence="1">
    <location>
        <begin position="77"/>
        <end position="124"/>
    </location>
</feature>